<dbReference type="Gene3D" id="3.90.870.20">
    <property type="entry name" value="Carbamoyltransferase, C-terminal domain"/>
    <property type="match status" value="1"/>
</dbReference>
<dbReference type="InterPro" id="IPR031730">
    <property type="entry name" value="Carbam_trans_C"/>
</dbReference>
<organism evidence="4 5">
    <name type="scientific">Roseovarius faecimaris</name>
    <dbReference type="NCBI Taxonomy" id="2494550"/>
    <lineage>
        <taxon>Bacteria</taxon>
        <taxon>Pseudomonadati</taxon>
        <taxon>Pseudomonadota</taxon>
        <taxon>Alphaproteobacteria</taxon>
        <taxon>Rhodobacterales</taxon>
        <taxon>Roseobacteraceae</taxon>
        <taxon>Roseovarius</taxon>
    </lineage>
</organism>
<comment type="similarity">
    <text evidence="1">Belongs to the NodU/CmcH family.</text>
</comment>
<protein>
    <submittedName>
        <fullName evidence="4">Proline dehydrogenase</fullName>
    </submittedName>
</protein>
<dbReference type="Proteomes" id="UP000428330">
    <property type="component" value="Chromosome"/>
</dbReference>
<dbReference type="InterPro" id="IPR038152">
    <property type="entry name" value="Carbam_trans_C_sf"/>
</dbReference>
<dbReference type="PANTHER" id="PTHR34847">
    <property type="entry name" value="NODULATION PROTEIN U"/>
    <property type="match status" value="1"/>
</dbReference>
<sequence length="521" mass="57472">MRSFLSYKPGHDGAVAHILDGRLDFAIEAEKDSFLRHDWIGPEQYVDTLARLDDVPDVVCVSGWSKGFNDFSWSVGAGYFGTEPEGIITRPTRMMGRDLAYFSSSHERSHIWAAYALSPFEQGQPCYCLTWEGMIGRFYHIDAGLNVTALPEVLSHPGYRYAFVYALADPTFADTERYPRLNDAGKLMALAAFYDGSALSAEDAALIETLLSARDVEAELKKSRFADNGHYNVGVRDQGFMNFAWHFSQALFGRFQGFARDNLKRGLPLLISGGCGLNCDWNAAWRASGLFSDVFVPPCANDTGSALGTAVDAMRHHTGRAKLEWSVYAGQAFEDDIESAEGVSITPFEATHLAQLLQAGKVIGHATGRAEMGPRALGNRTILASPLLAESLTRLNTIKRRESYRPIAPIVAEGFAPKVFSPGLPSPHMLYFDRLRTDALPAITHVDGSARIQTVNPAQNARIYEILTAFEAETGYAVLCNTSLNFLGRGFINKTSDLLRYAQEFSLDGFVADDRLFLLDR</sequence>
<evidence type="ECO:0000313" key="4">
    <source>
        <dbReference type="EMBL" id="QGX99324.1"/>
    </source>
</evidence>
<feature type="domain" description="Carbamoyltransferase C-terminal" evidence="3">
    <location>
        <begin position="354"/>
        <end position="516"/>
    </location>
</feature>
<evidence type="ECO:0000313" key="5">
    <source>
        <dbReference type="Proteomes" id="UP000428330"/>
    </source>
</evidence>
<evidence type="ECO:0000259" key="2">
    <source>
        <dbReference type="Pfam" id="PF02543"/>
    </source>
</evidence>
<dbReference type="Gene3D" id="3.30.420.40">
    <property type="match status" value="1"/>
</dbReference>
<reference evidence="5" key="1">
    <citation type="submission" date="2018-12" db="EMBL/GenBank/DDBJ databases">
        <title>Complete genome sequence of Roseovarius sp. MME-070.</title>
        <authorList>
            <person name="Nam Y.-D."/>
            <person name="Kang J."/>
            <person name="Chung W.-H."/>
            <person name="Park Y.S."/>
        </authorList>
    </citation>
    <scope>NUCLEOTIDE SEQUENCE [LARGE SCALE GENOMIC DNA]</scope>
    <source>
        <strain evidence="5">MME-070</strain>
    </source>
</reference>
<gene>
    <name evidence="4" type="ORF">EI983_14060</name>
</gene>
<proteinExistence type="inferred from homology"/>
<dbReference type="KEGG" id="rom:EI983_14060"/>
<evidence type="ECO:0000259" key="3">
    <source>
        <dbReference type="Pfam" id="PF16861"/>
    </source>
</evidence>
<dbReference type="InterPro" id="IPR051338">
    <property type="entry name" value="NodU/CmcH_Carbamoyltrnsfr"/>
</dbReference>
<dbReference type="InterPro" id="IPR003696">
    <property type="entry name" value="Carbtransf_dom"/>
</dbReference>
<feature type="domain" description="Carbamoyltransferase" evidence="2">
    <location>
        <begin position="103"/>
        <end position="311"/>
    </location>
</feature>
<dbReference type="EMBL" id="CP034348">
    <property type="protein sequence ID" value="QGX99324.1"/>
    <property type="molecule type" value="Genomic_DNA"/>
</dbReference>
<dbReference type="OrthoDB" id="9780777at2"/>
<dbReference type="GO" id="GO:0003824">
    <property type="term" value="F:catalytic activity"/>
    <property type="evidence" value="ECO:0007669"/>
    <property type="project" value="InterPro"/>
</dbReference>
<dbReference type="Pfam" id="PF02543">
    <property type="entry name" value="Carbam_trans_N"/>
    <property type="match status" value="1"/>
</dbReference>
<evidence type="ECO:0000256" key="1">
    <source>
        <dbReference type="ARBA" id="ARBA00006129"/>
    </source>
</evidence>
<keyword evidence="5" id="KW-1185">Reference proteome</keyword>
<accession>A0A6I6ITB4</accession>
<dbReference type="PANTHER" id="PTHR34847:SF1">
    <property type="entry name" value="NODULATION PROTEIN U"/>
    <property type="match status" value="1"/>
</dbReference>
<dbReference type="Pfam" id="PF16861">
    <property type="entry name" value="Carbam_trans_C"/>
    <property type="match status" value="1"/>
</dbReference>
<name>A0A6I6ITB4_9RHOB</name>
<dbReference type="AlphaFoldDB" id="A0A6I6ITB4"/>
<dbReference type="RefSeq" id="WP_157708006.1">
    <property type="nucleotide sequence ID" value="NZ_CP034348.1"/>
</dbReference>